<proteinExistence type="predicted"/>
<gene>
    <name evidence="1" type="ORF">AC631_03479</name>
</gene>
<dbReference type="GO" id="GO:0045040">
    <property type="term" value="P:protein insertion into mitochondrial outer membrane"/>
    <property type="evidence" value="ECO:0007669"/>
    <property type="project" value="TreeGrafter"/>
</dbReference>
<sequence length="149" mass="17082">MSATYNEVGVNRDIDVEDNNDIATEKFVEETSEFLNEVLLLNNQREGVHDTTDTQNQLSSEDVSYADAINASLFPLQEEKEQSVYNINLWTILRKSSINLILPFINGMMLGFGEILAHEIGFRYNWVGTKVEPPRRIIRKNQQNQSAFL</sequence>
<dbReference type="GeneID" id="26840488"/>
<reference evidence="1 2" key="1">
    <citation type="submission" date="2015-11" db="EMBL/GenBank/DDBJ databases">
        <title>The genome of Debaryomyces fabryi.</title>
        <authorList>
            <person name="Tafer H."/>
            <person name="Lopandic K."/>
        </authorList>
    </citation>
    <scope>NUCLEOTIDE SEQUENCE [LARGE SCALE GENOMIC DNA]</scope>
    <source>
        <strain evidence="1 2">CBS 789</strain>
    </source>
</reference>
<dbReference type="Proteomes" id="UP000054251">
    <property type="component" value="Unassembled WGS sequence"/>
</dbReference>
<dbReference type="PANTHER" id="PTHR28241:SF1">
    <property type="entry name" value="MITOCHONDRIAL IMPORT PROTEIN 1"/>
    <property type="match status" value="1"/>
</dbReference>
<protein>
    <recommendedName>
        <fullName evidence="3">Mitochondrial import protein 1</fullName>
    </recommendedName>
</protein>
<dbReference type="RefSeq" id="XP_015466870.1">
    <property type="nucleotide sequence ID" value="XM_015612308.1"/>
</dbReference>
<dbReference type="Pfam" id="PF08219">
    <property type="entry name" value="TOM13"/>
    <property type="match status" value="1"/>
</dbReference>
<organism evidence="1 2">
    <name type="scientific">Debaryomyces fabryi</name>
    <dbReference type="NCBI Taxonomy" id="58627"/>
    <lineage>
        <taxon>Eukaryota</taxon>
        <taxon>Fungi</taxon>
        <taxon>Dikarya</taxon>
        <taxon>Ascomycota</taxon>
        <taxon>Saccharomycotina</taxon>
        <taxon>Pichiomycetes</taxon>
        <taxon>Debaryomycetaceae</taxon>
        <taxon>Debaryomyces</taxon>
    </lineage>
</organism>
<comment type="caution">
    <text evidence="1">The sequence shown here is derived from an EMBL/GenBank/DDBJ whole genome shotgun (WGS) entry which is preliminary data.</text>
</comment>
<keyword evidence="2" id="KW-1185">Reference proteome</keyword>
<evidence type="ECO:0000313" key="1">
    <source>
        <dbReference type="EMBL" id="KSA00768.1"/>
    </source>
</evidence>
<evidence type="ECO:0000313" key="2">
    <source>
        <dbReference type="Proteomes" id="UP000054251"/>
    </source>
</evidence>
<dbReference type="EMBL" id="LMYN01000075">
    <property type="protein sequence ID" value="KSA00768.1"/>
    <property type="molecule type" value="Genomic_DNA"/>
</dbReference>
<accession>A0A0V1PX68</accession>
<dbReference type="AlphaFoldDB" id="A0A0V1PX68"/>
<dbReference type="GO" id="GO:0070096">
    <property type="term" value="P:mitochondrial outer membrane translocase complex assembly"/>
    <property type="evidence" value="ECO:0007669"/>
    <property type="project" value="TreeGrafter"/>
</dbReference>
<evidence type="ECO:0008006" key="3">
    <source>
        <dbReference type="Google" id="ProtNLM"/>
    </source>
</evidence>
<dbReference type="InterPro" id="IPR013262">
    <property type="entry name" value="OMP_MIM1/TOM13_mt"/>
</dbReference>
<dbReference type="GO" id="GO:0005741">
    <property type="term" value="C:mitochondrial outer membrane"/>
    <property type="evidence" value="ECO:0007669"/>
    <property type="project" value="InterPro"/>
</dbReference>
<dbReference type="PANTHER" id="PTHR28241">
    <property type="entry name" value="MITOCHONDRIAL IMPORT PROTEIN 1"/>
    <property type="match status" value="1"/>
</dbReference>
<dbReference type="OrthoDB" id="5529571at2759"/>
<name>A0A0V1PX68_9ASCO</name>